<reference evidence="5" key="1">
    <citation type="submission" date="2021-05" db="EMBL/GenBank/DDBJ databases">
        <title>Energy efficiency and biological interactions define the core microbiome of deep oligotrophic groundwater.</title>
        <authorList>
            <person name="Mehrshad M."/>
            <person name="Lopez-Fernandez M."/>
            <person name="Bell E."/>
            <person name="Bernier-Latmani R."/>
            <person name="Bertilsson S."/>
            <person name="Dopson M."/>
        </authorList>
    </citation>
    <scope>NUCLEOTIDE SEQUENCE</scope>
    <source>
        <strain evidence="5">Modern_marine.mb.64</strain>
    </source>
</reference>
<dbReference type="SUPFAM" id="SSF55961">
    <property type="entry name" value="Bet v1-like"/>
    <property type="match status" value="1"/>
</dbReference>
<evidence type="ECO:0000313" key="5">
    <source>
        <dbReference type="EMBL" id="MBU2693310.1"/>
    </source>
</evidence>
<comment type="similarity">
    <text evidence="1">Belongs to the AHA1 family.</text>
</comment>
<dbReference type="Gene3D" id="3.30.70.1060">
    <property type="entry name" value="Dimeric alpha+beta barrel"/>
    <property type="match status" value="1"/>
</dbReference>
<accession>A0A948W8G7</accession>
<dbReference type="SUPFAM" id="SSF54909">
    <property type="entry name" value="Dimeric alpha+beta barrel"/>
    <property type="match status" value="1"/>
</dbReference>
<sequence length="258" mass="29980">METKEYVILLRATRPTFLKDASNDEKATVAEHYEYWKERFNSGILVLAGPYLDRPDGIIIFNAATPEDAAGILRQDPAILAGVFEGELHPFYTSLHQKDSPPQHVENPTDRLIRYEVHVQATLDEVWRAWTTVEGVKSFFAFDARIEMKIGGAYEIYFDSEERGGLRGSEGCQVLSFLPKEMLSFSWNAPPEYPEIRERRTRVILNFRQLQDGRIRVNLAHYGFDTGEKWDAVWNYFNIAWSHVMDQFLRRFAEGHRE</sequence>
<evidence type="ECO:0000259" key="4">
    <source>
        <dbReference type="Pfam" id="PF08327"/>
    </source>
</evidence>
<dbReference type="Proteomes" id="UP000777784">
    <property type="component" value="Unassembled WGS sequence"/>
</dbReference>
<evidence type="ECO:0000256" key="2">
    <source>
        <dbReference type="ARBA" id="ARBA00007689"/>
    </source>
</evidence>
<dbReference type="InterPro" id="IPR023393">
    <property type="entry name" value="START-like_dom_sf"/>
</dbReference>
<comment type="similarity">
    <text evidence="2">Belongs to the YciI family.</text>
</comment>
<evidence type="ECO:0000259" key="3">
    <source>
        <dbReference type="Pfam" id="PF03795"/>
    </source>
</evidence>
<proteinExistence type="inferred from homology"/>
<dbReference type="EMBL" id="JAHJDP010000118">
    <property type="protein sequence ID" value="MBU2693310.1"/>
    <property type="molecule type" value="Genomic_DNA"/>
</dbReference>
<dbReference type="Gene3D" id="3.30.530.20">
    <property type="match status" value="1"/>
</dbReference>
<name>A0A948W8G7_UNCEI</name>
<dbReference type="Pfam" id="PF08327">
    <property type="entry name" value="AHSA1"/>
    <property type="match status" value="1"/>
</dbReference>
<evidence type="ECO:0000313" key="6">
    <source>
        <dbReference type="Proteomes" id="UP000777784"/>
    </source>
</evidence>
<feature type="domain" description="Activator of Hsp90 ATPase homologue 1/2-like C-terminal" evidence="4">
    <location>
        <begin position="121"/>
        <end position="248"/>
    </location>
</feature>
<comment type="caution">
    <text evidence="5">The sequence shown here is derived from an EMBL/GenBank/DDBJ whole genome shotgun (WGS) entry which is preliminary data.</text>
</comment>
<dbReference type="InterPro" id="IPR011008">
    <property type="entry name" value="Dimeric_a/b-barrel"/>
</dbReference>
<gene>
    <name evidence="5" type="ORF">KJ970_20520</name>
</gene>
<dbReference type="InterPro" id="IPR013538">
    <property type="entry name" value="ASHA1/2-like_C"/>
</dbReference>
<evidence type="ECO:0000256" key="1">
    <source>
        <dbReference type="ARBA" id="ARBA00006817"/>
    </source>
</evidence>
<organism evidence="5 6">
    <name type="scientific">Eiseniibacteriota bacterium</name>
    <dbReference type="NCBI Taxonomy" id="2212470"/>
    <lineage>
        <taxon>Bacteria</taxon>
        <taxon>Candidatus Eiseniibacteriota</taxon>
    </lineage>
</organism>
<feature type="domain" description="YCII-related" evidence="3">
    <location>
        <begin position="9"/>
        <end position="85"/>
    </location>
</feature>
<dbReference type="AlphaFoldDB" id="A0A948W8G7"/>
<dbReference type="CDD" id="cd07814">
    <property type="entry name" value="SRPBCC_CalC_Aha1-like"/>
    <property type="match status" value="1"/>
</dbReference>
<dbReference type="InterPro" id="IPR005545">
    <property type="entry name" value="YCII"/>
</dbReference>
<protein>
    <submittedName>
        <fullName evidence="5">SRPBCC domain-containing protein</fullName>
    </submittedName>
</protein>
<dbReference type="Pfam" id="PF03795">
    <property type="entry name" value="YCII"/>
    <property type="match status" value="1"/>
</dbReference>